<dbReference type="Proteomes" id="UP000288623">
    <property type="component" value="Unassembled WGS sequence"/>
</dbReference>
<dbReference type="AlphaFoldDB" id="A0A433RUJ2"/>
<accession>A0A433RUJ2</accession>
<gene>
    <name evidence="2" type="ORF">QI30_11795</name>
</gene>
<feature type="coiled-coil region" evidence="1">
    <location>
        <begin position="1"/>
        <end position="35"/>
    </location>
</feature>
<dbReference type="EMBL" id="JTFC01000031">
    <property type="protein sequence ID" value="RUS55820.1"/>
    <property type="molecule type" value="Genomic_DNA"/>
</dbReference>
<reference evidence="2 3" key="1">
    <citation type="submission" date="2014-11" db="EMBL/GenBank/DDBJ databases">
        <title>Genome sequence and analysis of novel Kurthia sp.</title>
        <authorList>
            <person name="Lawson J.N."/>
            <person name="Gonzalez J.E."/>
            <person name="Rinauldi L."/>
            <person name="Xuan Z."/>
            <person name="Firman A."/>
            <person name="Shaddox L."/>
            <person name="Trudeau A."/>
            <person name="Shah S."/>
            <person name="Reiman D."/>
        </authorList>
    </citation>
    <scope>NUCLEOTIDE SEQUENCE [LARGE SCALE GENOMIC DNA]</scope>
    <source>
        <strain evidence="2 3">3B1D</strain>
    </source>
</reference>
<evidence type="ECO:0000313" key="3">
    <source>
        <dbReference type="Proteomes" id="UP000288623"/>
    </source>
</evidence>
<comment type="caution">
    <text evidence="2">The sequence shown here is derived from an EMBL/GenBank/DDBJ whole genome shotgun (WGS) entry which is preliminary data.</text>
</comment>
<evidence type="ECO:0000313" key="2">
    <source>
        <dbReference type="EMBL" id="RUS55820.1"/>
    </source>
</evidence>
<sequence>MTKLKDRNDELQTKIDSKKKELASLTGTIKQVQAKPITLPGGNFTVGKDLPEGRYKISTTASSMNYFVNDGEVNIILGTESGFAEPTYTLDLYKGDKIEQGSSVTYTKI</sequence>
<keyword evidence="3" id="KW-1185">Reference proteome</keyword>
<proteinExistence type="predicted"/>
<protein>
    <submittedName>
        <fullName evidence="2">Uncharacterized protein</fullName>
    </submittedName>
</protein>
<evidence type="ECO:0000256" key="1">
    <source>
        <dbReference type="SAM" id="Coils"/>
    </source>
</evidence>
<keyword evidence="1" id="KW-0175">Coiled coil</keyword>
<organism evidence="2 3">
    <name type="scientific">Candidatus Kurthia intestinigallinarum</name>
    <dbReference type="NCBI Taxonomy" id="1562256"/>
    <lineage>
        <taxon>Bacteria</taxon>
        <taxon>Bacillati</taxon>
        <taxon>Bacillota</taxon>
        <taxon>Bacilli</taxon>
        <taxon>Bacillales</taxon>
        <taxon>Caryophanaceae</taxon>
        <taxon>Kurthia</taxon>
    </lineage>
</organism>
<name>A0A433RUJ2_9BACL</name>